<dbReference type="OrthoDB" id="2535105at2759"/>
<evidence type="ECO:0000259" key="2">
    <source>
        <dbReference type="Pfam" id="PF20152"/>
    </source>
</evidence>
<dbReference type="EMBL" id="SSOP01000005">
    <property type="protein sequence ID" value="KAB5595879.1"/>
    <property type="molecule type" value="Genomic_DNA"/>
</dbReference>
<organism evidence="3 4">
    <name type="scientific">Ceratobasidium theobromae</name>
    <dbReference type="NCBI Taxonomy" id="1582974"/>
    <lineage>
        <taxon>Eukaryota</taxon>
        <taxon>Fungi</taxon>
        <taxon>Dikarya</taxon>
        <taxon>Basidiomycota</taxon>
        <taxon>Agaricomycotina</taxon>
        <taxon>Agaricomycetes</taxon>
        <taxon>Cantharellales</taxon>
        <taxon>Ceratobasidiaceae</taxon>
        <taxon>Ceratobasidium</taxon>
    </lineage>
</organism>
<evidence type="ECO:0000256" key="1">
    <source>
        <dbReference type="SAM" id="Phobius"/>
    </source>
</evidence>
<proteinExistence type="predicted"/>
<keyword evidence="1" id="KW-0472">Membrane</keyword>
<reference evidence="3 4" key="1">
    <citation type="journal article" date="2019" name="Fungal Biol. Biotechnol.">
        <title>Draft genome sequence of fastidious pathogen Ceratobasidium theobromae, which causes vascular-streak dieback in Theobroma cacao.</title>
        <authorList>
            <person name="Ali S.S."/>
            <person name="Asman A."/>
            <person name="Shao J."/>
            <person name="Firmansyah A.P."/>
            <person name="Susilo A.W."/>
            <person name="Rosmana A."/>
            <person name="McMahon P."/>
            <person name="Junaid M."/>
            <person name="Guest D."/>
            <person name="Kheng T.Y."/>
            <person name="Meinhardt L.W."/>
            <person name="Bailey B.A."/>
        </authorList>
    </citation>
    <scope>NUCLEOTIDE SEQUENCE [LARGE SCALE GENOMIC DNA]</scope>
    <source>
        <strain evidence="3 4">CT2</strain>
    </source>
</reference>
<keyword evidence="1" id="KW-0812">Transmembrane</keyword>
<name>A0A5N5QW80_9AGAM</name>
<gene>
    <name evidence="3" type="ORF">CTheo_643</name>
</gene>
<keyword evidence="1" id="KW-1133">Transmembrane helix</keyword>
<sequence length="219" mass="23333">MKKSPVVAVVITSLVLGALGGGIGIKVVCSRLGGVLNPKGVRIPAYVCMSCTVAADSLITGIILFFLLSNRNACSKRAAHVIDKVVRLTFESQLPPTVAAIVLSLTYLANEKSFIIVPILVIKLKSYGISFLHTLNSRQEWNGPEPGPRTASCIEKADTCPTVWNRGTRATQILPVSFPTQGTEVSASVVSFVTCEQAKDDNGVAITNAPPITKDKRID</sequence>
<dbReference type="PANTHER" id="PTHR40465">
    <property type="entry name" value="CHROMOSOME 1, WHOLE GENOME SHOTGUN SEQUENCE"/>
    <property type="match status" value="1"/>
</dbReference>
<accession>A0A5N5QW80</accession>
<evidence type="ECO:0000313" key="3">
    <source>
        <dbReference type="EMBL" id="KAB5595879.1"/>
    </source>
</evidence>
<evidence type="ECO:0000313" key="4">
    <source>
        <dbReference type="Proteomes" id="UP000383932"/>
    </source>
</evidence>
<dbReference type="PANTHER" id="PTHR40465:SF1">
    <property type="entry name" value="DUF6534 DOMAIN-CONTAINING PROTEIN"/>
    <property type="match status" value="1"/>
</dbReference>
<dbReference type="Pfam" id="PF20152">
    <property type="entry name" value="DUF6534"/>
    <property type="match status" value="1"/>
</dbReference>
<feature type="domain" description="DUF6534" evidence="2">
    <location>
        <begin position="53"/>
        <end position="139"/>
    </location>
</feature>
<protein>
    <submittedName>
        <fullName evidence="3">Putative effector protein</fullName>
    </submittedName>
</protein>
<dbReference type="Proteomes" id="UP000383932">
    <property type="component" value="Unassembled WGS sequence"/>
</dbReference>
<dbReference type="InterPro" id="IPR045339">
    <property type="entry name" value="DUF6534"/>
</dbReference>
<comment type="caution">
    <text evidence="3">The sequence shown here is derived from an EMBL/GenBank/DDBJ whole genome shotgun (WGS) entry which is preliminary data.</text>
</comment>
<dbReference type="AlphaFoldDB" id="A0A5N5QW80"/>
<feature type="transmembrane region" description="Helical" evidence="1">
    <location>
        <begin position="44"/>
        <end position="68"/>
    </location>
</feature>
<keyword evidence="4" id="KW-1185">Reference proteome</keyword>